<dbReference type="InterPro" id="IPR000683">
    <property type="entry name" value="Gfo/Idh/MocA-like_OxRdtase_N"/>
</dbReference>
<evidence type="ECO:0000313" key="3">
    <source>
        <dbReference type="EMBL" id="SVE54653.1"/>
    </source>
</evidence>
<feature type="domain" description="Gfo/Idh/MocA-like oxidoreductase N-terminal" evidence="2">
    <location>
        <begin position="6"/>
        <end position="92"/>
    </location>
</feature>
<dbReference type="GO" id="GO:0016491">
    <property type="term" value="F:oxidoreductase activity"/>
    <property type="evidence" value="ECO:0007669"/>
    <property type="project" value="UniProtKB-KW"/>
</dbReference>
<evidence type="ECO:0000259" key="2">
    <source>
        <dbReference type="Pfam" id="PF01408"/>
    </source>
</evidence>
<organism evidence="3">
    <name type="scientific">marine metagenome</name>
    <dbReference type="NCBI Taxonomy" id="408172"/>
    <lineage>
        <taxon>unclassified sequences</taxon>
        <taxon>metagenomes</taxon>
        <taxon>ecological metagenomes</taxon>
    </lineage>
</organism>
<dbReference type="PANTHER" id="PTHR43818">
    <property type="entry name" value="BCDNA.GH03377"/>
    <property type="match status" value="1"/>
</dbReference>
<protein>
    <recommendedName>
        <fullName evidence="2">Gfo/Idh/MocA-like oxidoreductase N-terminal domain-containing protein</fullName>
    </recommendedName>
</protein>
<dbReference type="Pfam" id="PF01408">
    <property type="entry name" value="GFO_IDH_MocA"/>
    <property type="match status" value="1"/>
</dbReference>
<dbReference type="Gene3D" id="3.40.50.720">
    <property type="entry name" value="NAD(P)-binding Rossmann-like Domain"/>
    <property type="match status" value="1"/>
</dbReference>
<dbReference type="PANTHER" id="PTHR43818:SF11">
    <property type="entry name" value="BCDNA.GH03377"/>
    <property type="match status" value="1"/>
</dbReference>
<name>A0A383EDZ8_9ZZZZ</name>
<keyword evidence="1" id="KW-0560">Oxidoreductase</keyword>
<proteinExistence type="predicted"/>
<accession>A0A383EDZ8</accession>
<dbReference type="SUPFAM" id="SSF51735">
    <property type="entry name" value="NAD(P)-binding Rossmann-fold domains"/>
    <property type="match status" value="1"/>
</dbReference>
<gene>
    <name evidence="3" type="ORF">METZ01_LOCUS507507</name>
</gene>
<feature type="non-terminal residue" evidence="3">
    <location>
        <position position="104"/>
    </location>
</feature>
<dbReference type="AlphaFoldDB" id="A0A383EDZ8"/>
<dbReference type="GO" id="GO:0000166">
    <property type="term" value="F:nucleotide binding"/>
    <property type="evidence" value="ECO:0007669"/>
    <property type="project" value="InterPro"/>
</dbReference>
<reference evidence="3" key="1">
    <citation type="submission" date="2018-05" db="EMBL/GenBank/DDBJ databases">
        <authorList>
            <person name="Lanie J.A."/>
            <person name="Ng W.-L."/>
            <person name="Kazmierczak K.M."/>
            <person name="Andrzejewski T.M."/>
            <person name="Davidsen T.M."/>
            <person name="Wayne K.J."/>
            <person name="Tettelin H."/>
            <person name="Glass J.I."/>
            <person name="Rusch D."/>
            <person name="Podicherti R."/>
            <person name="Tsui H.-C.T."/>
            <person name="Winkler M.E."/>
        </authorList>
    </citation>
    <scope>NUCLEOTIDE SEQUENCE</scope>
</reference>
<dbReference type="EMBL" id="UINC01224857">
    <property type="protein sequence ID" value="SVE54653.1"/>
    <property type="molecule type" value="Genomic_DNA"/>
</dbReference>
<dbReference type="InterPro" id="IPR050463">
    <property type="entry name" value="Gfo/Idh/MocA_oxidrdct_glycsds"/>
</dbReference>
<evidence type="ECO:0000256" key="1">
    <source>
        <dbReference type="ARBA" id="ARBA00023002"/>
    </source>
</evidence>
<sequence length="104" mass="11420">MSETTLRVGIVGAGSVGGLGGRENSHAGGYSRCPEADLVAVADIDCQRLQQFGDEWEIPVNHRYNTAQAMYENANLDIVSVTTHNFHHHRPVIIEIDCIQMEAN</sequence>
<dbReference type="InterPro" id="IPR036291">
    <property type="entry name" value="NAD(P)-bd_dom_sf"/>
</dbReference>